<comment type="caution">
    <text evidence="2">The sequence shown here is derived from an EMBL/GenBank/DDBJ whole genome shotgun (WGS) entry which is preliminary data.</text>
</comment>
<gene>
    <name evidence="3" type="ORF">LCGC14_1124680</name>
    <name evidence="2" type="ORF">LCGC14_1385660</name>
    <name evidence="1" type="ORF">LCGC14_1478580</name>
</gene>
<sequence length="110" mass="12310">MSIKAECHSDDRVREASFDAAPYFVQASAESIGALAECGWGGDYPADYVAQFMAEHNKEVRLMFKYLDLVSDKKDAPGFECHVDEADAMAWLKENRKALALTLEMGKKEK</sequence>
<evidence type="ECO:0000313" key="1">
    <source>
        <dbReference type="EMBL" id="KKM66692.1"/>
    </source>
</evidence>
<dbReference type="EMBL" id="LAZR01005229">
    <property type="protein sequence ID" value="KKN01742.1"/>
    <property type="molecule type" value="Genomic_DNA"/>
</dbReference>
<reference evidence="2" key="1">
    <citation type="journal article" date="2015" name="Nature">
        <title>Complex archaea that bridge the gap between prokaryotes and eukaryotes.</title>
        <authorList>
            <person name="Spang A."/>
            <person name="Saw J.H."/>
            <person name="Jorgensen S.L."/>
            <person name="Zaremba-Niedzwiedzka K."/>
            <person name="Martijn J."/>
            <person name="Lind A.E."/>
            <person name="van Eijk R."/>
            <person name="Schleper C."/>
            <person name="Guy L."/>
            <person name="Ettema T.J."/>
        </authorList>
    </citation>
    <scope>NUCLEOTIDE SEQUENCE</scope>
</reference>
<name>A0A0F9N2Y9_9ZZZZ</name>
<accession>A0A0F9N2Y9</accession>
<organism evidence="2">
    <name type="scientific">marine sediment metagenome</name>
    <dbReference type="NCBI Taxonomy" id="412755"/>
    <lineage>
        <taxon>unclassified sequences</taxon>
        <taxon>metagenomes</taxon>
        <taxon>ecological metagenomes</taxon>
    </lineage>
</organism>
<evidence type="ECO:0000313" key="2">
    <source>
        <dbReference type="EMBL" id="KKM75887.1"/>
    </source>
</evidence>
<proteinExistence type="predicted"/>
<protein>
    <submittedName>
        <fullName evidence="2">Uncharacterized protein</fullName>
    </submittedName>
</protein>
<dbReference type="AlphaFoldDB" id="A0A0F9N2Y9"/>
<dbReference type="EMBL" id="LAZR01008898">
    <property type="protein sequence ID" value="KKM75887.1"/>
    <property type="molecule type" value="Genomic_DNA"/>
</dbReference>
<dbReference type="EMBL" id="LAZR01010479">
    <property type="protein sequence ID" value="KKM66692.1"/>
    <property type="molecule type" value="Genomic_DNA"/>
</dbReference>
<evidence type="ECO:0000313" key="3">
    <source>
        <dbReference type="EMBL" id="KKN01742.1"/>
    </source>
</evidence>